<dbReference type="PANTHER" id="PTHR43698:SF1">
    <property type="entry name" value="BLL4564 PROTEIN"/>
    <property type="match status" value="1"/>
</dbReference>
<sequence length="148" mass="16750">MENTTQESDNLMKFEKEVKENVFGFGEANEAYAQYFTGASFLRGLVSPEENIDWGMAQVSFEPGCINHWHAHTTGYQVLLCTGGEGWVQEEGKEPVRMRPGDVYVVRRGVKHWHGAGKNSWFSHIAITSGATEWYEPVDEQAYAELDD</sequence>
<gene>
    <name evidence="2" type="ORF">ALMA_1251</name>
</gene>
<reference evidence="2 3" key="1">
    <citation type="journal article" date="2017" name="BMC Genomics">
        <title>Comparative genomic and phylogenomic analyses of the Bifidobacteriaceae family.</title>
        <authorList>
            <person name="Lugli G.A."/>
            <person name="Milani C."/>
            <person name="Turroni F."/>
            <person name="Duranti S."/>
            <person name="Mancabelli L."/>
            <person name="Mangifesta M."/>
            <person name="Ferrario C."/>
            <person name="Modesto M."/>
            <person name="Mattarelli P."/>
            <person name="Jiri K."/>
            <person name="van Sinderen D."/>
            <person name="Ventura M."/>
        </authorList>
    </citation>
    <scope>NUCLEOTIDE SEQUENCE [LARGE SCALE GENOMIC DNA]</scope>
    <source>
        <strain evidence="2 3">DSM 24762</strain>
    </source>
</reference>
<feature type="domain" description="Cupin type-2" evidence="1">
    <location>
        <begin position="59"/>
        <end position="116"/>
    </location>
</feature>
<evidence type="ECO:0000313" key="3">
    <source>
        <dbReference type="Proteomes" id="UP000243657"/>
    </source>
</evidence>
<dbReference type="InterPro" id="IPR013096">
    <property type="entry name" value="Cupin_2"/>
</dbReference>
<dbReference type="Pfam" id="PF07883">
    <property type="entry name" value="Cupin_2"/>
    <property type="match status" value="1"/>
</dbReference>
<dbReference type="Proteomes" id="UP000243657">
    <property type="component" value="Unassembled WGS sequence"/>
</dbReference>
<evidence type="ECO:0000313" key="2">
    <source>
        <dbReference type="EMBL" id="OZG53686.1"/>
    </source>
</evidence>
<accession>A0A261F441</accession>
<keyword evidence="3" id="KW-1185">Reference proteome</keyword>
<protein>
    <submittedName>
        <fullName evidence="2">Double-stranded beta-helix-like protein</fullName>
    </submittedName>
</protein>
<dbReference type="EMBL" id="MWWT01000008">
    <property type="protein sequence ID" value="OZG53686.1"/>
    <property type="molecule type" value="Genomic_DNA"/>
</dbReference>
<dbReference type="InterPro" id="IPR011051">
    <property type="entry name" value="RmlC_Cupin_sf"/>
</dbReference>
<dbReference type="CDD" id="cd02233">
    <property type="entry name" value="cupin_HNL-like"/>
    <property type="match status" value="1"/>
</dbReference>
<organism evidence="2 3">
    <name type="scientific">Alloscardovia macacae</name>
    <dbReference type="NCBI Taxonomy" id="1160091"/>
    <lineage>
        <taxon>Bacteria</taxon>
        <taxon>Bacillati</taxon>
        <taxon>Actinomycetota</taxon>
        <taxon>Actinomycetes</taxon>
        <taxon>Bifidobacteriales</taxon>
        <taxon>Bifidobacteriaceae</taxon>
        <taxon>Alloscardovia</taxon>
    </lineage>
</organism>
<dbReference type="SUPFAM" id="SSF51182">
    <property type="entry name" value="RmlC-like cupins"/>
    <property type="match status" value="1"/>
</dbReference>
<dbReference type="RefSeq" id="WP_169712321.1">
    <property type="nucleotide sequence ID" value="NZ_JBHLWS010000009.1"/>
</dbReference>
<comment type="caution">
    <text evidence="2">The sequence shown here is derived from an EMBL/GenBank/DDBJ whole genome shotgun (WGS) entry which is preliminary data.</text>
</comment>
<dbReference type="InterPro" id="IPR047263">
    <property type="entry name" value="HNL-like_cupin"/>
</dbReference>
<name>A0A261F441_9BIFI</name>
<dbReference type="Gene3D" id="2.60.120.10">
    <property type="entry name" value="Jelly Rolls"/>
    <property type="match status" value="1"/>
</dbReference>
<dbReference type="InterPro" id="IPR014710">
    <property type="entry name" value="RmlC-like_jellyroll"/>
</dbReference>
<evidence type="ECO:0000259" key="1">
    <source>
        <dbReference type="Pfam" id="PF07883"/>
    </source>
</evidence>
<dbReference type="AlphaFoldDB" id="A0A261F441"/>
<dbReference type="PANTHER" id="PTHR43698">
    <property type="entry name" value="RIBD C-TERMINAL DOMAIN CONTAINING PROTEIN"/>
    <property type="match status" value="1"/>
</dbReference>
<proteinExistence type="predicted"/>